<protein>
    <submittedName>
        <fullName evidence="1">Uncharacterized protein</fullName>
    </submittedName>
</protein>
<comment type="caution">
    <text evidence="1">The sequence shown here is derived from an EMBL/GenBank/DDBJ whole genome shotgun (WGS) entry which is preliminary data.</text>
</comment>
<dbReference type="Proteomes" id="UP000626109">
    <property type="component" value="Unassembled WGS sequence"/>
</dbReference>
<proteinExistence type="predicted"/>
<name>A0A813GYJ9_POLGL</name>
<dbReference type="AlphaFoldDB" id="A0A813GYJ9"/>
<gene>
    <name evidence="1" type="ORF">PGLA2088_LOCUS978</name>
</gene>
<sequence>MTMTYIAIVSSSTCVRHYPRRPDRMTGANGTVMRALVGLLPTAFHSADMLLVWLLSFEVGLFCSAFGDVVAVAVVVLRQSSAFHLELLADAFGAEIAINTMH</sequence>
<evidence type="ECO:0000313" key="1">
    <source>
        <dbReference type="EMBL" id="CAE8630374.1"/>
    </source>
</evidence>
<reference evidence="1" key="1">
    <citation type="submission" date="2021-02" db="EMBL/GenBank/DDBJ databases">
        <authorList>
            <person name="Dougan E. K."/>
            <person name="Rhodes N."/>
            <person name="Thang M."/>
            <person name="Chan C."/>
        </authorList>
    </citation>
    <scope>NUCLEOTIDE SEQUENCE</scope>
</reference>
<accession>A0A813GYJ9</accession>
<evidence type="ECO:0000313" key="2">
    <source>
        <dbReference type="Proteomes" id="UP000626109"/>
    </source>
</evidence>
<dbReference type="EMBL" id="CAJNNW010000731">
    <property type="protein sequence ID" value="CAE8630374.1"/>
    <property type="molecule type" value="Genomic_DNA"/>
</dbReference>
<organism evidence="1 2">
    <name type="scientific">Polarella glacialis</name>
    <name type="common">Dinoflagellate</name>
    <dbReference type="NCBI Taxonomy" id="89957"/>
    <lineage>
        <taxon>Eukaryota</taxon>
        <taxon>Sar</taxon>
        <taxon>Alveolata</taxon>
        <taxon>Dinophyceae</taxon>
        <taxon>Suessiales</taxon>
        <taxon>Suessiaceae</taxon>
        <taxon>Polarella</taxon>
    </lineage>
</organism>